<evidence type="ECO:0000313" key="2">
    <source>
        <dbReference type="EMBL" id="KNY27057.1"/>
    </source>
</evidence>
<dbReference type="OrthoDB" id="2878022at2"/>
<feature type="domain" description="Phospholipase C/D" evidence="1">
    <location>
        <begin position="5"/>
        <end position="158"/>
    </location>
</feature>
<dbReference type="GO" id="GO:0016788">
    <property type="term" value="F:hydrolase activity, acting on ester bonds"/>
    <property type="evidence" value="ECO:0007669"/>
    <property type="project" value="InterPro"/>
</dbReference>
<reference evidence="3" key="1">
    <citation type="submission" date="2015-07" db="EMBL/GenBank/DDBJ databases">
        <title>Near-Complete Genome Sequence of the Cellulolytic Bacterium Bacteroides (Pseudobacteroides) cellulosolvens ATCC 35603.</title>
        <authorList>
            <person name="Dassa B."/>
            <person name="Utturkar S.M."/>
            <person name="Klingeman D.M."/>
            <person name="Hurt R.A."/>
            <person name="Keller M."/>
            <person name="Xu J."/>
            <person name="Reddy Y.H.K."/>
            <person name="Borovok I."/>
            <person name="Grinberg I.R."/>
            <person name="Lamed R."/>
            <person name="Zhivin O."/>
            <person name="Bayer E.A."/>
            <person name="Brown S.D."/>
        </authorList>
    </citation>
    <scope>NUCLEOTIDE SEQUENCE [LARGE SCALE GENOMIC DNA]</scope>
    <source>
        <strain evidence="3">DSM 2933</strain>
    </source>
</reference>
<evidence type="ECO:0000313" key="3">
    <source>
        <dbReference type="Proteomes" id="UP000036923"/>
    </source>
</evidence>
<dbReference type="Pfam" id="PF00882">
    <property type="entry name" value="Zn_dep_PLPC"/>
    <property type="match status" value="1"/>
</dbReference>
<proteinExistence type="predicted"/>
<dbReference type="AlphaFoldDB" id="A0A0L6JNW1"/>
<protein>
    <submittedName>
        <fullName evidence="2">Phospholipase C/P1 nuclease</fullName>
    </submittedName>
</protein>
<dbReference type="STRING" id="398512.Bccel_2322"/>
<evidence type="ECO:0000259" key="1">
    <source>
        <dbReference type="Pfam" id="PF00882"/>
    </source>
</evidence>
<keyword evidence="3" id="KW-1185">Reference proteome</keyword>
<dbReference type="Proteomes" id="UP000036923">
    <property type="component" value="Unassembled WGS sequence"/>
</dbReference>
<name>A0A0L6JNW1_9FIRM</name>
<gene>
    <name evidence="2" type="ORF">Bccel_2322</name>
</gene>
<sequence>MLCETHELIAKQLYKLTNTIINAPIDYKSLIFGSVAPDKNPSMVIVPHTKFHSGYLLNKNLEYFTDKKFTYNNNSINMLSYKLGIVIHLISDYFCSAHNHIKYLNPITHFLYENRLKYFFRNNIGNIEIDIKGSLVEINNNLYYYINKKHLEYLNTESSMLNDFNFTISTVSSVFVYIAYQLINIAINSNLSRLNGDVCVESCCS</sequence>
<dbReference type="SUPFAM" id="SSF48537">
    <property type="entry name" value="Phospholipase C/P1 nuclease"/>
    <property type="match status" value="1"/>
</dbReference>
<organism evidence="2 3">
    <name type="scientific">Pseudobacteroides cellulosolvens ATCC 35603 = DSM 2933</name>
    <dbReference type="NCBI Taxonomy" id="398512"/>
    <lineage>
        <taxon>Bacteria</taxon>
        <taxon>Bacillati</taxon>
        <taxon>Bacillota</taxon>
        <taxon>Clostridia</taxon>
        <taxon>Eubacteriales</taxon>
        <taxon>Oscillospiraceae</taxon>
        <taxon>Pseudobacteroides</taxon>
    </lineage>
</organism>
<dbReference type="RefSeq" id="WP_036941767.1">
    <property type="nucleotide sequence ID" value="NZ_JQKC01000016.1"/>
</dbReference>
<comment type="caution">
    <text evidence="2">The sequence shown here is derived from an EMBL/GenBank/DDBJ whole genome shotgun (WGS) entry which is preliminary data.</text>
</comment>
<dbReference type="eggNOG" id="ENOG5033K39">
    <property type="taxonomic scope" value="Bacteria"/>
</dbReference>
<dbReference type="EMBL" id="LGTC01000001">
    <property type="protein sequence ID" value="KNY27057.1"/>
    <property type="molecule type" value="Genomic_DNA"/>
</dbReference>
<dbReference type="InterPro" id="IPR029002">
    <property type="entry name" value="PLPC/GPLD1"/>
</dbReference>
<dbReference type="InterPro" id="IPR008947">
    <property type="entry name" value="PLipase_C/P1_nuclease_dom_sf"/>
</dbReference>
<accession>A0A0L6JNW1</accession>